<dbReference type="KEGG" id="mamo:A6B35_15040"/>
<dbReference type="eggNOG" id="ENOG5033EWQ">
    <property type="taxonomic scope" value="Bacteria"/>
</dbReference>
<dbReference type="Proteomes" id="UP000002949">
    <property type="component" value="Unassembled WGS sequence"/>
</dbReference>
<protein>
    <submittedName>
        <fullName evidence="1">Uncharacterized protein</fullName>
    </submittedName>
</protein>
<dbReference type="RefSeq" id="WP_006206465.1">
    <property type="nucleotide sequence ID" value="NZ_AGSN01000242.1"/>
</dbReference>
<evidence type="ECO:0000313" key="2">
    <source>
        <dbReference type="Proteomes" id="UP000002949"/>
    </source>
</evidence>
<dbReference type="PATRIC" id="fig|1082933.3.peg.6464"/>
<dbReference type="STRING" id="1082933.A6B35_15040"/>
<name>G6YKZ1_9HYPH</name>
<proteinExistence type="predicted"/>
<dbReference type="OrthoDB" id="8447840at2"/>
<dbReference type="EMBL" id="AGSN01000242">
    <property type="protein sequence ID" value="EHH03236.1"/>
    <property type="molecule type" value="Genomic_DNA"/>
</dbReference>
<organism evidence="1 2">
    <name type="scientific">Mesorhizobium amorphae CCNWGS0123</name>
    <dbReference type="NCBI Taxonomy" id="1082933"/>
    <lineage>
        <taxon>Bacteria</taxon>
        <taxon>Pseudomonadati</taxon>
        <taxon>Pseudomonadota</taxon>
        <taxon>Alphaproteobacteria</taxon>
        <taxon>Hyphomicrobiales</taxon>
        <taxon>Phyllobacteriaceae</taxon>
        <taxon>Mesorhizobium</taxon>
    </lineage>
</organism>
<reference evidence="1 2" key="1">
    <citation type="journal article" date="2012" name="J. Bacteriol.">
        <title>Draft Genome Sequence of Plant Growth-Promoting Rhizobium Mesorhizobium amorphae, Isolated from Zinc-Lead Mine Tailings.</title>
        <authorList>
            <person name="Hao X."/>
            <person name="Lin Y."/>
            <person name="Johnstone L."/>
            <person name="Baltrus D.A."/>
            <person name="Miller S.J."/>
            <person name="Wei G."/>
            <person name="Rensing C."/>
        </authorList>
    </citation>
    <scope>NUCLEOTIDE SEQUENCE [LARGE SCALE GENOMIC DNA]</scope>
    <source>
        <strain evidence="1 2">CCNWGS0123</strain>
    </source>
</reference>
<sequence length="117" mass="13496">MVREIRDLIEFFRPHVRDAETLDRLRKMVDDRGSWSKAHHLFEHIRHKTLRAERAKDNQAIAQYMFEEACAKALFNLTRGAAPFDADSPYWVVPNALVCARSLGLDQMEVVNIVTTG</sequence>
<evidence type="ECO:0000313" key="1">
    <source>
        <dbReference type="EMBL" id="EHH03236.1"/>
    </source>
</evidence>
<dbReference type="AlphaFoldDB" id="G6YKZ1"/>
<gene>
    <name evidence="1" type="ORF">MEA186_33384</name>
</gene>
<keyword evidence="2" id="KW-1185">Reference proteome</keyword>
<accession>G6YKZ1</accession>